<feature type="domain" description="Metallo-beta-lactamase" evidence="1">
    <location>
        <begin position="21"/>
        <end position="164"/>
    </location>
</feature>
<dbReference type="AlphaFoldDB" id="A0A9D1XEJ1"/>
<organism evidence="2 3">
    <name type="scientific">Candidatus Fusicatenibacter merdavium</name>
    <dbReference type="NCBI Taxonomy" id="2838600"/>
    <lineage>
        <taxon>Bacteria</taxon>
        <taxon>Bacillati</taxon>
        <taxon>Bacillota</taxon>
        <taxon>Clostridia</taxon>
        <taxon>Lachnospirales</taxon>
        <taxon>Lachnospiraceae</taxon>
        <taxon>Fusicatenibacter</taxon>
    </lineage>
</organism>
<comment type="caution">
    <text evidence="2">The sequence shown here is derived from an EMBL/GenBank/DDBJ whole genome shotgun (WGS) entry which is preliminary data.</text>
</comment>
<dbReference type="Gene3D" id="3.60.15.10">
    <property type="entry name" value="Ribonuclease Z/Hydroxyacylglutathione hydrolase-like"/>
    <property type="match status" value="1"/>
</dbReference>
<accession>A0A9D1XEJ1</accession>
<protein>
    <recommendedName>
        <fullName evidence="1">Metallo-beta-lactamase domain-containing protein</fullName>
    </recommendedName>
</protein>
<proteinExistence type="predicted"/>
<reference evidence="2" key="1">
    <citation type="journal article" date="2021" name="PeerJ">
        <title>Extensive microbial diversity within the chicken gut microbiome revealed by metagenomics and culture.</title>
        <authorList>
            <person name="Gilroy R."/>
            <person name="Ravi A."/>
            <person name="Getino M."/>
            <person name="Pursley I."/>
            <person name="Horton D.L."/>
            <person name="Alikhan N.F."/>
            <person name="Baker D."/>
            <person name="Gharbi K."/>
            <person name="Hall N."/>
            <person name="Watson M."/>
            <person name="Adriaenssens E.M."/>
            <person name="Foster-Nyarko E."/>
            <person name="Jarju S."/>
            <person name="Secka A."/>
            <person name="Antonio M."/>
            <person name="Oren A."/>
            <person name="Chaudhuri R.R."/>
            <person name="La Ragione R."/>
            <person name="Hildebrand F."/>
            <person name="Pallen M.J."/>
        </authorList>
    </citation>
    <scope>NUCLEOTIDE SEQUENCE</scope>
    <source>
        <strain evidence="2">CHK183-1962</strain>
    </source>
</reference>
<sequence>MKENIINGKISYIECSDDPLSADIGIIRNGDATWLYDVGSDERVIAGLTGNYKVVLSHFHQDHTGNIEKLSIREAFVSHETKRHVRMGTVVDKDIFMDNLHIFPLPSSHCKGSLGLEVDETYAFVGDALYSRSRDGYYIFNVQLLKDEIAVLKKLKAPYLLVSHLKGMVRRRDEVIAELEELYDQRDKNSSEIRLKQGSSDVNS</sequence>
<dbReference type="Proteomes" id="UP000886890">
    <property type="component" value="Unassembled WGS sequence"/>
</dbReference>
<dbReference type="SUPFAM" id="SSF56281">
    <property type="entry name" value="Metallo-hydrolase/oxidoreductase"/>
    <property type="match status" value="1"/>
</dbReference>
<dbReference type="EMBL" id="DXEK01000152">
    <property type="protein sequence ID" value="HIX77730.1"/>
    <property type="molecule type" value="Genomic_DNA"/>
</dbReference>
<dbReference type="SMART" id="SM00849">
    <property type="entry name" value="Lactamase_B"/>
    <property type="match status" value="1"/>
</dbReference>
<gene>
    <name evidence="2" type="ORF">H9734_09080</name>
</gene>
<evidence type="ECO:0000313" key="3">
    <source>
        <dbReference type="Proteomes" id="UP000886890"/>
    </source>
</evidence>
<reference evidence="2" key="2">
    <citation type="submission" date="2021-04" db="EMBL/GenBank/DDBJ databases">
        <authorList>
            <person name="Gilroy R."/>
        </authorList>
    </citation>
    <scope>NUCLEOTIDE SEQUENCE</scope>
    <source>
        <strain evidence="2">CHK183-1962</strain>
    </source>
</reference>
<dbReference type="InterPro" id="IPR001279">
    <property type="entry name" value="Metallo-B-lactamas"/>
</dbReference>
<dbReference type="InterPro" id="IPR036866">
    <property type="entry name" value="RibonucZ/Hydroxyglut_hydro"/>
</dbReference>
<name>A0A9D1XEJ1_9FIRM</name>
<evidence type="ECO:0000313" key="2">
    <source>
        <dbReference type="EMBL" id="HIX77730.1"/>
    </source>
</evidence>
<evidence type="ECO:0000259" key="1">
    <source>
        <dbReference type="SMART" id="SM00849"/>
    </source>
</evidence>